<dbReference type="AlphaFoldDB" id="A0AAV4ZBF5"/>
<reference evidence="2" key="1">
    <citation type="journal article" date="2016" name="Front. Microbiol.">
        <title>Genome Sequence of the Piezophilic, Mesophilic Sulfate-Reducing Bacterium Desulfovibrio indicus J2T.</title>
        <authorList>
            <person name="Cao J."/>
            <person name="Maignien L."/>
            <person name="Shao Z."/>
            <person name="Alain K."/>
            <person name="Jebbar M."/>
        </authorList>
    </citation>
    <scope>NUCLEOTIDE SEQUENCE</scope>
    <source>
        <strain evidence="2">DSM 21893</strain>
    </source>
</reference>
<evidence type="ECO:0000313" key="3">
    <source>
        <dbReference type="Proteomes" id="UP001055307"/>
    </source>
</evidence>
<comment type="caution">
    <text evidence="2">The sequence shown here is derived from an EMBL/GenBank/DDBJ whole genome shotgun (WGS) entry which is preliminary data.</text>
</comment>
<dbReference type="Proteomes" id="UP001055307">
    <property type="component" value="Unassembled WGS sequence"/>
</dbReference>
<keyword evidence="1" id="KW-0472">Membrane</keyword>
<evidence type="ECO:0000313" key="2">
    <source>
        <dbReference type="EMBL" id="GJD41346.1"/>
    </source>
</evidence>
<feature type="transmembrane region" description="Helical" evidence="1">
    <location>
        <begin position="39"/>
        <end position="63"/>
    </location>
</feature>
<dbReference type="RefSeq" id="WP_192215631.1">
    <property type="nucleotide sequence ID" value="NZ_BPQF01000019.1"/>
</dbReference>
<sequence length="65" mass="6562">MSVLTVPRISASEALLGASSDLADHSSSLGLIGPLEDRIATLGVLVLLSIPYVFLGAAAAWLLGA</sequence>
<keyword evidence="3" id="KW-1185">Reference proteome</keyword>
<proteinExistence type="predicted"/>
<gene>
    <name evidence="2" type="ORF">OICFNHDK_3829</name>
</gene>
<organism evidence="2 3">
    <name type="scientific">Methylobacterium bullatum</name>
    <dbReference type="NCBI Taxonomy" id="570505"/>
    <lineage>
        <taxon>Bacteria</taxon>
        <taxon>Pseudomonadati</taxon>
        <taxon>Pseudomonadota</taxon>
        <taxon>Alphaproteobacteria</taxon>
        <taxon>Hyphomicrobiales</taxon>
        <taxon>Methylobacteriaceae</taxon>
        <taxon>Methylobacterium</taxon>
    </lineage>
</organism>
<evidence type="ECO:0000256" key="1">
    <source>
        <dbReference type="SAM" id="Phobius"/>
    </source>
</evidence>
<name>A0AAV4ZBF5_9HYPH</name>
<keyword evidence="1" id="KW-1133">Transmembrane helix</keyword>
<dbReference type="EMBL" id="BPQF01000019">
    <property type="protein sequence ID" value="GJD41346.1"/>
    <property type="molecule type" value="Genomic_DNA"/>
</dbReference>
<accession>A0AAV4ZBF5</accession>
<protein>
    <submittedName>
        <fullName evidence="2">Uncharacterized protein</fullName>
    </submittedName>
</protein>
<reference evidence="2" key="2">
    <citation type="submission" date="2021-08" db="EMBL/GenBank/DDBJ databases">
        <authorList>
            <person name="Tani A."/>
            <person name="Ola A."/>
            <person name="Ogura Y."/>
            <person name="Katsura K."/>
            <person name="Hayashi T."/>
        </authorList>
    </citation>
    <scope>NUCLEOTIDE SEQUENCE</scope>
    <source>
        <strain evidence="2">DSM 21893</strain>
    </source>
</reference>
<keyword evidence="1" id="KW-0812">Transmembrane</keyword>